<accession>A0A9R1IIS3</accession>
<organism evidence="1">
    <name type="scientific">Triticum aestivum</name>
    <name type="common">Wheat</name>
    <dbReference type="NCBI Taxonomy" id="4565"/>
    <lineage>
        <taxon>Eukaryota</taxon>
        <taxon>Viridiplantae</taxon>
        <taxon>Streptophyta</taxon>
        <taxon>Embryophyta</taxon>
        <taxon>Tracheophyta</taxon>
        <taxon>Spermatophyta</taxon>
        <taxon>Magnoliopsida</taxon>
        <taxon>Liliopsida</taxon>
        <taxon>Poales</taxon>
        <taxon>Poaceae</taxon>
        <taxon>BOP clade</taxon>
        <taxon>Pooideae</taxon>
        <taxon>Triticodae</taxon>
        <taxon>Triticeae</taxon>
        <taxon>Triticinae</taxon>
        <taxon>Triticum</taxon>
    </lineage>
</organism>
<reference evidence="1" key="2">
    <citation type="submission" date="2020-03" db="EMBL/GenBank/DDBJ databases">
        <title>The second near-complete assembly of the hexaploid bread wheat (Triticum aestivum) genome.</title>
        <authorList>
            <person name="Zimin A.V."/>
            <person name="Puiu D."/>
            <person name="Shumante A."/>
            <person name="Alonge M."/>
            <person name="Salzberg S.L."/>
        </authorList>
    </citation>
    <scope>NUCLEOTIDE SEQUENCE</scope>
    <source>
        <tissue evidence="1">Leaf</tissue>
    </source>
</reference>
<feature type="non-terminal residue" evidence="1">
    <location>
        <position position="29"/>
    </location>
</feature>
<dbReference type="Proteomes" id="UP000815260">
    <property type="component" value="Chromosome 6B"/>
</dbReference>
<dbReference type="EMBL" id="CM022227">
    <property type="protein sequence ID" value="KAF7084061.1"/>
    <property type="molecule type" value="Genomic_DNA"/>
</dbReference>
<reference evidence="1" key="1">
    <citation type="journal article" date="2017" name="Gigascience">
        <title>The first near-complete assembly of the hexaploid bread wheat genome, Triticum aestivum.</title>
        <authorList>
            <person name="Zimin A.V."/>
            <person name="Puiu D."/>
            <person name="Hall R."/>
            <person name="Kingan S."/>
            <person name="Clavijo B.J."/>
            <person name="Salzberg S.L."/>
        </authorList>
    </citation>
    <scope>NUCLEOTIDE SEQUENCE</scope>
    <source>
        <tissue evidence="1">Leaf</tissue>
    </source>
</reference>
<sequence>MAMAASRSLWASRAASYLKISAFPRAFST</sequence>
<comment type="caution">
    <text evidence="1">The sequence shown here is derived from an EMBL/GenBank/DDBJ whole genome shotgun (WGS) entry which is preliminary data.</text>
</comment>
<evidence type="ECO:0000313" key="1">
    <source>
        <dbReference type="EMBL" id="KAF7084061.1"/>
    </source>
</evidence>
<gene>
    <name evidence="1" type="ORF">CFC21_087753</name>
</gene>
<protein>
    <submittedName>
        <fullName evidence="1">Uncharacterized protein</fullName>
    </submittedName>
</protein>
<dbReference type="AlphaFoldDB" id="A0A9R1IIS3"/>
<proteinExistence type="predicted"/>
<name>A0A9R1IIS3_WHEAT</name>